<dbReference type="Gene3D" id="3.30.1360.20">
    <property type="entry name" value="Transcriptional coactivator/pterin dehydratase"/>
    <property type="match status" value="1"/>
</dbReference>
<evidence type="ECO:0000256" key="2">
    <source>
        <dbReference type="ARBA" id="ARBA00006472"/>
    </source>
</evidence>
<evidence type="ECO:0000259" key="6">
    <source>
        <dbReference type="Pfam" id="PF18029"/>
    </source>
</evidence>
<sequence>MADETISGKTFHSAVGVAEWRVLFAGAMAHWRTNSLREGARFAARISAAAEELGRDPDVDIRPRDVVVTTRRPDGTLDERDLALAQRISSIARDAGLESDPTVLQAMQIFVAQAPGVDVRPFFEAAFGYEDLYDSDAVDPNRRGIPFAFNPIARAGRGRTHIDVSVPADQAEARVRAVVAAGGRLVDDSHAPMWWTLASPDNHGVDIAAWADIDN</sequence>
<reference evidence="7 8" key="1">
    <citation type="submission" date="2023-06" db="EMBL/GenBank/DDBJ databases">
        <title>Microbacterium sp. nov., isolated from a waste landfill.</title>
        <authorList>
            <person name="Wen W."/>
        </authorList>
    </citation>
    <scope>NUCLEOTIDE SEQUENCE [LARGE SCALE GENOMIC DNA]</scope>
    <source>
        <strain evidence="7 8">ASV49</strain>
    </source>
</reference>
<dbReference type="Pfam" id="PF18029">
    <property type="entry name" value="Glyoxalase_6"/>
    <property type="match status" value="1"/>
</dbReference>
<keyword evidence="8" id="KW-1185">Reference proteome</keyword>
<dbReference type="Pfam" id="PF01329">
    <property type="entry name" value="Pterin_4a"/>
    <property type="match status" value="1"/>
</dbReference>
<evidence type="ECO:0000313" key="8">
    <source>
        <dbReference type="Proteomes" id="UP001235064"/>
    </source>
</evidence>
<dbReference type="RefSeq" id="WP_286287734.1">
    <property type="nucleotide sequence ID" value="NZ_JASXSZ010000001.1"/>
</dbReference>
<evidence type="ECO:0000313" key="7">
    <source>
        <dbReference type="EMBL" id="MDL9978905.1"/>
    </source>
</evidence>
<dbReference type="InterPro" id="IPR029068">
    <property type="entry name" value="Glyas_Bleomycin-R_OHBP_Dase"/>
</dbReference>
<keyword evidence="5" id="KW-0456">Lyase</keyword>
<dbReference type="EC" id="4.2.1.96" evidence="3"/>
<organism evidence="7 8">
    <name type="scientific">Microbacterium candidum</name>
    <dbReference type="NCBI Taxonomy" id="3041922"/>
    <lineage>
        <taxon>Bacteria</taxon>
        <taxon>Bacillati</taxon>
        <taxon>Actinomycetota</taxon>
        <taxon>Actinomycetes</taxon>
        <taxon>Micrococcales</taxon>
        <taxon>Microbacteriaceae</taxon>
        <taxon>Microbacterium</taxon>
    </lineage>
</organism>
<comment type="caution">
    <text evidence="7">The sequence shown here is derived from an EMBL/GenBank/DDBJ whole genome shotgun (WGS) entry which is preliminary data.</text>
</comment>
<dbReference type="InterPro" id="IPR036428">
    <property type="entry name" value="PCD_sf"/>
</dbReference>
<accession>A0ABT7MWT3</accession>
<dbReference type="SUPFAM" id="SSF55248">
    <property type="entry name" value="PCD-like"/>
    <property type="match status" value="1"/>
</dbReference>
<evidence type="ECO:0000256" key="1">
    <source>
        <dbReference type="ARBA" id="ARBA00001554"/>
    </source>
</evidence>
<name>A0ABT7MWT3_9MICO</name>
<proteinExistence type="inferred from homology"/>
<dbReference type="Gene3D" id="3.10.180.10">
    <property type="entry name" value="2,3-Dihydroxybiphenyl 1,2-Dioxygenase, domain 1"/>
    <property type="match status" value="1"/>
</dbReference>
<evidence type="ECO:0000256" key="3">
    <source>
        <dbReference type="ARBA" id="ARBA00013252"/>
    </source>
</evidence>
<evidence type="ECO:0000256" key="5">
    <source>
        <dbReference type="ARBA" id="ARBA00023239"/>
    </source>
</evidence>
<dbReference type="EMBL" id="JASXSZ010000001">
    <property type="protein sequence ID" value="MDL9978905.1"/>
    <property type="molecule type" value="Genomic_DNA"/>
</dbReference>
<protein>
    <recommendedName>
        <fullName evidence="4">Putative pterin-4-alpha-carbinolamine dehydratase</fullName>
        <ecNumber evidence="3">4.2.1.96</ecNumber>
    </recommendedName>
</protein>
<evidence type="ECO:0000256" key="4">
    <source>
        <dbReference type="ARBA" id="ARBA00021735"/>
    </source>
</evidence>
<comment type="similarity">
    <text evidence="2">Belongs to the pterin-4-alpha-carbinolamine dehydratase family.</text>
</comment>
<gene>
    <name evidence="7" type="ORF">QSV35_06150</name>
</gene>
<comment type="catalytic activity">
    <reaction evidence="1">
        <text>(4aS,6R)-4a-hydroxy-L-erythro-5,6,7,8-tetrahydrobiopterin = (6R)-L-erythro-6,7-dihydrobiopterin + H2O</text>
        <dbReference type="Rhea" id="RHEA:11920"/>
        <dbReference type="ChEBI" id="CHEBI:15377"/>
        <dbReference type="ChEBI" id="CHEBI:15642"/>
        <dbReference type="ChEBI" id="CHEBI:43120"/>
        <dbReference type="EC" id="4.2.1.96"/>
    </reaction>
</comment>
<dbReference type="InterPro" id="IPR041581">
    <property type="entry name" value="Glyoxalase_6"/>
</dbReference>
<dbReference type="Proteomes" id="UP001235064">
    <property type="component" value="Unassembled WGS sequence"/>
</dbReference>
<feature type="domain" description="Glyoxalase-like" evidence="6">
    <location>
        <begin position="119"/>
        <end position="206"/>
    </location>
</feature>
<dbReference type="InterPro" id="IPR001533">
    <property type="entry name" value="Pterin_deHydtase"/>
</dbReference>